<dbReference type="Proteomes" id="UP000182703">
    <property type="component" value="Chromosome"/>
</dbReference>
<name>A0AAC9JSX6_9HYPH</name>
<evidence type="ECO:0000313" key="2">
    <source>
        <dbReference type="EMBL" id="APF36602.1"/>
    </source>
</evidence>
<dbReference type="EMBL" id="CP018095">
    <property type="protein sequence ID" value="APF36602.1"/>
    <property type="molecule type" value="Genomic_DNA"/>
</dbReference>
<feature type="region of interest" description="Disordered" evidence="1">
    <location>
        <begin position="1"/>
        <end position="21"/>
    </location>
</feature>
<gene>
    <name evidence="2" type="ORF">BOQ54_04070</name>
</gene>
<protein>
    <submittedName>
        <fullName evidence="2">Uncharacterized protein</fullName>
    </submittedName>
</protein>
<dbReference type="AlphaFoldDB" id="A0AAC9JSX6"/>
<dbReference type="KEGG" id="cdq:BOQ54_04070"/>
<sequence>MCPNAGSRRHLHRHAPAGLPAGAEAVLHGRAAARVGTRTRYTAIALNADAEGRKNREEMSFCEGWNTAIDRMVHFVKRQ</sequence>
<organism evidence="2 3">
    <name type="scientific">Chelatococcus daeguensis</name>
    <dbReference type="NCBI Taxonomy" id="444444"/>
    <lineage>
        <taxon>Bacteria</taxon>
        <taxon>Pseudomonadati</taxon>
        <taxon>Pseudomonadota</taxon>
        <taxon>Alphaproteobacteria</taxon>
        <taxon>Hyphomicrobiales</taxon>
        <taxon>Chelatococcaceae</taxon>
        <taxon>Chelatococcus</taxon>
    </lineage>
</organism>
<reference evidence="2 3" key="1">
    <citation type="submission" date="2016-11" db="EMBL/GenBank/DDBJ databases">
        <title>Complete genome sequence of the aerobically denitrifying bacterium Chelatococcus daeguensis TAD1.</title>
        <authorList>
            <person name="Yang Y."/>
            <person name="Huang S."/>
            <person name="Lin E."/>
        </authorList>
    </citation>
    <scope>NUCLEOTIDE SEQUENCE [LARGE SCALE GENOMIC DNA]</scope>
    <source>
        <strain evidence="2 3">TAD1</strain>
    </source>
</reference>
<keyword evidence="3" id="KW-1185">Reference proteome</keyword>
<proteinExistence type="predicted"/>
<evidence type="ECO:0000256" key="1">
    <source>
        <dbReference type="SAM" id="MobiDB-lite"/>
    </source>
</evidence>
<accession>A0AAC9JSX6</accession>
<evidence type="ECO:0000313" key="3">
    <source>
        <dbReference type="Proteomes" id="UP000182703"/>
    </source>
</evidence>